<dbReference type="EMBL" id="NLAX01000008">
    <property type="protein sequence ID" value="PKS10422.1"/>
    <property type="molecule type" value="Genomic_DNA"/>
</dbReference>
<accession>A0A2N3NDJ1</accession>
<dbReference type="OrthoDB" id="4849160at2759"/>
<feature type="compositionally biased region" description="Low complexity" evidence="12">
    <location>
        <begin position="296"/>
        <end position="324"/>
    </location>
</feature>
<name>A0A2N3NDJ1_9PEZI</name>
<evidence type="ECO:0000256" key="2">
    <source>
        <dbReference type="ARBA" id="ARBA00004613"/>
    </source>
</evidence>
<dbReference type="STRING" id="41688.A0A2N3NDJ1"/>
<feature type="region of interest" description="Disordered" evidence="12">
    <location>
        <begin position="282"/>
        <end position="362"/>
    </location>
</feature>
<dbReference type="PANTHER" id="PTHR33353:SF34">
    <property type="entry name" value="ENDO-BETA-1,4-GLUCANASE D"/>
    <property type="match status" value="1"/>
</dbReference>
<evidence type="ECO:0000256" key="6">
    <source>
        <dbReference type="ARBA" id="ARBA00023157"/>
    </source>
</evidence>
<dbReference type="InterPro" id="IPR005103">
    <property type="entry name" value="AA9_LPMO"/>
</dbReference>
<evidence type="ECO:0000256" key="10">
    <source>
        <dbReference type="ARBA" id="ARBA00045077"/>
    </source>
</evidence>
<evidence type="ECO:0000256" key="13">
    <source>
        <dbReference type="SAM" id="SignalP"/>
    </source>
</evidence>
<feature type="chain" id="PRO_5014923940" description="lytic cellulose monooxygenase (C4-dehydrogenating)" evidence="13">
    <location>
        <begin position="24"/>
        <end position="397"/>
    </location>
</feature>
<evidence type="ECO:0000313" key="16">
    <source>
        <dbReference type="Proteomes" id="UP000233524"/>
    </source>
</evidence>
<proteinExistence type="inferred from homology"/>
<dbReference type="Gene3D" id="2.70.50.70">
    <property type="match status" value="1"/>
</dbReference>
<organism evidence="15 16">
    <name type="scientific">Lomentospora prolificans</name>
    <dbReference type="NCBI Taxonomy" id="41688"/>
    <lineage>
        <taxon>Eukaryota</taxon>
        <taxon>Fungi</taxon>
        <taxon>Dikarya</taxon>
        <taxon>Ascomycota</taxon>
        <taxon>Pezizomycotina</taxon>
        <taxon>Sordariomycetes</taxon>
        <taxon>Hypocreomycetidae</taxon>
        <taxon>Microascales</taxon>
        <taxon>Microascaceae</taxon>
        <taxon>Lomentospora</taxon>
    </lineage>
</organism>
<keyword evidence="8" id="KW-0624">Polysaccharide degradation</keyword>
<evidence type="ECO:0000256" key="7">
    <source>
        <dbReference type="ARBA" id="ARBA00023277"/>
    </source>
</evidence>
<dbReference type="GO" id="GO:0030245">
    <property type="term" value="P:cellulose catabolic process"/>
    <property type="evidence" value="ECO:0007669"/>
    <property type="project" value="UniProtKB-KW"/>
</dbReference>
<evidence type="ECO:0000256" key="3">
    <source>
        <dbReference type="ARBA" id="ARBA00022525"/>
    </source>
</evidence>
<feature type="signal peptide" evidence="13">
    <location>
        <begin position="1"/>
        <end position="23"/>
    </location>
</feature>
<comment type="caution">
    <text evidence="15">The sequence shown here is derived from an EMBL/GenBank/DDBJ whole genome shotgun (WGS) entry which is preliminary data.</text>
</comment>
<dbReference type="Proteomes" id="UP000233524">
    <property type="component" value="Unassembled WGS sequence"/>
</dbReference>
<keyword evidence="3" id="KW-0964">Secreted</keyword>
<protein>
    <recommendedName>
        <fullName evidence="11">lytic cellulose monooxygenase (C4-dehydrogenating)</fullName>
        <ecNumber evidence="11">1.14.99.56</ecNumber>
    </recommendedName>
</protein>
<dbReference type="EC" id="1.14.99.56" evidence="11"/>
<keyword evidence="16" id="KW-1185">Reference proteome</keyword>
<evidence type="ECO:0000256" key="9">
    <source>
        <dbReference type="ARBA" id="ARBA00044502"/>
    </source>
</evidence>
<dbReference type="CDD" id="cd21175">
    <property type="entry name" value="LPMO_AA9"/>
    <property type="match status" value="1"/>
</dbReference>
<dbReference type="AlphaFoldDB" id="A0A2N3NDJ1"/>
<evidence type="ECO:0000256" key="1">
    <source>
        <dbReference type="ARBA" id="ARBA00001973"/>
    </source>
</evidence>
<dbReference type="InParanoid" id="A0A2N3NDJ1"/>
<keyword evidence="4 13" id="KW-0732">Signal</keyword>
<evidence type="ECO:0000256" key="11">
    <source>
        <dbReference type="ARBA" id="ARBA00047174"/>
    </source>
</evidence>
<dbReference type="InterPro" id="IPR049892">
    <property type="entry name" value="AA9"/>
</dbReference>
<dbReference type="PANTHER" id="PTHR33353">
    <property type="entry name" value="PUTATIVE (AFU_ORTHOLOGUE AFUA_1G12560)-RELATED"/>
    <property type="match status" value="1"/>
</dbReference>
<evidence type="ECO:0000256" key="12">
    <source>
        <dbReference type="SAM" id="MobiDB-lite"/>
    </source>
</evidence>
<dbReference type="Pfam" id="PF03443">
    <property type="entry name" value="AA9"/>
    <property type="match status" value="1"/>
</dbReference>
<dbReference type="GO" id="GO:0005576">
    <property type="term" value="C:extracellular region"/>
    <property type="evidence" value="ECO:0007669"/>
    <property type="project" value="UniProtKB-SubCell"/>
</dbReference>
<feature type="compositionally biased region" description="Low complexity" evidence="12">
    <location>
        <begin position="335"/>
        <end position="344"/>
    </location>
</feature>
<keyword evidence="6" id="KW-1015">Disulfide bond</keyword>
<comment type="similarity">
    <text evidence="9">Belongs to the polysaccharide monooxygenase AA9 family.</text>
</comment>
<comment type="catalytic activity">
    <reaction evidence="10">
        <text>[(1-&gt;4)-beta-D-glucosyl]n+m + reduced acceptor + O2 = 4-dehydro-beta-D-glucosyl-[(1-&gt;4)-beta-D-glucosyl]n-1 + [(1-&gt;4)-beta-D-glucosyl]m + acceptor + H2O.</text>
        <dbReference type="EC" id="1.14.99.56"/>
    </reaction>
</comment>
<evidence type="ECO:0000256" key="4">
    <source>
        <dbReference type="ARBA" id="ARBA00022729"/>
    </source>
</evidence>
<gene>
    <name evidence="15" type="ORF">jhhlp_002173</name>
</gene>
<comment type="subcellular location">
    <subcellularLocation>
        <location evidence="2">Secreted</location>
    </subcellularLocation>
</comment>
<reference evidence="15 16" key="1">
    <citation type="journal article" date="2017" name="G3 (Bethesda)">
        <title>First Draft Genome Sequence of the Pathogenic Fungus Lomentospora prolificans (Formerly Scedosporium prolificans).</title>
        <authorList>
            <person name="Luo R."/>
            <person name="Zimin A."/>
            <person name="Workman R."/>
            <person name="Fan Y."/>
            <person name="Pertea G."/>
            <person name="Grossman N."/>
            <person name="Wear M.P."/>
            <person name="Jia B."/>
            <person name="Miller H."/>
            <person name="Casadevall A."/>
            <person name="Timp W."/>
            <person name="Zhang S.X."/>
            <person name="Salzberg S.L."/>
        </authorList>
    </citation>
    <scope>NUCLEOTIDE SEQUENCE [LARGE SCALE GENOMIC DNA]</scope>
    <source>
        <strain evidence="15 16">JHH-5317</strain>
    </source>
</reference>
<keyword evidence="7" id="KW-0119">Carbohydrate metabolism</keyword>
<sequence>MAKSRAISAGLASLLLLVVQVEAHGIADGLAVYPPGASGGTYYRGYNPSFQYEKPPPEVAEWSTPENLQNGFVAPAAYNTPDIICHLGATPGAVAIPVNAGDELGIHWDTWPDSHKGPIIDSLANCEGPCQNVDKTKLKFFDISRQAVIDAASDLWAPNVLIRNDLTWFVKIPESIAPGNYVLRHEILALHAAGQANGAQSYPFCFNLAVSSKGTDKPEGRSFEGYYSQTESGIVWDLFGKSPADYTIPGPAANLYSKAETASQRKPNIIATGTFVKSLDPAAIPQETPTPPRPQATSEPAPSSTEAAEEPSSSAPSSAAGTTTDAVGVNPPSPTATQSATATSGESDKAPEPTSSSSSVGGAAGAVVYSTVYITHKVTVTQVDTTTLFATVTLPQP</sequence>
<feature type="domain" description="Auxiliary Activity family 9 catalytic" evidence="14">
    <location>
        <begin position="39"/>
        <end position="240"/>
    </location>
</feature>
<evidence type="ECO:0000256" key="5">
    <source>
        <dbReference type="ARBA" id="ARBA00023001"/>
    </source>
</evidence>
<evidence type="ECO:0000259" key="14">
    <source>
        <dbReference type="Pfam" id="PF03443"/>
    </source>
</evidence>
<keyword evidence="5" id="KW-0136">Cellulose degradation</keyword>
<dbReference type="VEuPathDB" id="FungiDB:jhhlp_002173"/>
<evidence type="ECO:0000256" key="8">
    <source>
        <dbReference type="ARBA" id="ARBA00023326"/>
    </source>
</evidence>
<comment type="cofactor">
    <cofactor evidence="1">
        <name>Cu(2+)</name>
        <dbReference type="ChEBI" id="CHEBI:29036"/>
    </cofactor>
</comment>
<evidence type="ECO:0000313" key="15">
    <source>
        <dbReference type="EMBL" id="PKS10422.1"/>
    </source>
</evidence>